<dbReference type="GO" id="GO:0016747">
    <property type="term" value="F:acyltransferase activity, transferring groups other than amino-acyl groups"/>
    <property type="evidence" value="ECO:0007669"/>
    <property type="project" value="InterPro"/>
</dbReference>
<dbReference type="Gene3D" id="3.40.630.30">
    <property type="match status" value="1"/>
</dbReference>
<evidence type="ECO:0000259" key="1">
    <source>
        <dbReference type="PROSITE" id="PS51186"/>
    </source>
</evidence>
<proteinExistence type="predicted"/>
<dbReference type="CDD" id="cd04301">
    <property type="entry name" value="NAT_SF"/>
    <property type="match status" value="1"/>
</dbReference>
<name>A0A5J6WMK8_MORMI</name>
<dbReference type="AlphaFoldDB" id="A0A5J6WMK8"/>
<dbReference type="Pfam" id="PF13508">
    <property type="entry name" value="Acetyltransf_7"/>
    <property type="match status" value="1"/>
</dbReference>
<reference evidence="2 3" key="1">
    <citation type="submission" date="2019-09" db="EMBL/GenBank/DDBJ databases">
        <title>Hybrid Assembly of the complete Genome of the Deep-Sea Bacterium Moritella marina from long Nanopore and Illumina reads.</title>
        <authorList>
            <person name="Magin S."/>
            <person name="Georgoulis A."/>
            <person name="Papadimitriou K."/>
            <person name="Iliakis G."/>
            <person name="Vorgias C.E."/>
        </authorList>
    </citation>
    <scope>NUCLEOTIDE SEQUENCE [LARGE SCALE GENOMIC DNA]</scope>
    <source>
        <strain evidence="2 3">MP-1</strain>
    </source>
</reference>
<accession>A0A5J6WMK8</accession>
<dbReference type="InterPro" id="IPR000182">
    <property type="entry name" value="GNAT_dom"/>
</dbReference>
<dbReference type="EMBL" id="CP044399">
    <property type="protein sequence ID" value="QFI39343.1"/>
    <property type="molecule type" value="Genomic_DNA"/>
</dbReference>
<gene>
    <name evidence="2" type="ORF">FR932_16620</name>
</gene>
<protein>
    <submittedName>
        <fullName evidence="2">GNAT family N-acetyltransferase</fullName>
    </submittedName>
</protein>
<dbReference type="Proteomes" id="UP000327424">
    <property type="component" value="Chromosome"/>
</dbReference>
<feature type="domain" description="N-acetyltransferase" evidence="1">
    <location>
        <begin position="1"/>
        <end position="132"/>
    </location>
</feature>
<organism evidence="2 3">
    <name type="scientific">Moritella marina ATCC 15381</name>
    <dbReference type="NCBI Taxonomy" id="1202962"/>
    <lineage>
        <taxon>Bacteria</taxon>
        <taxon>Pseudomonadati</taxon>
        <taxon>Pseudomonadota</taxon>
        <taxon>Gammaproteobacteria</taxon>
        <taxon>Alteromonadales</taxon>
        <taxon>Moritellaceae</taxon>
        <taxon>Moritella</taxon>
    </lineage>
</organism>
<sequence>MQFQWLNKVENPLVKPFYKQYLPYSRPNKAEHIAVLKDNNSKDKNTIVACARLRPIGELTLLTGMLVSPDYRGQQLAHRLLHDMRTHFIAGKTFTFALPHLADFYHQHGFVPTMQAPNDIQQRFLAYQQQGKKLLLLGFNDSNQADI</sequence>
<keyword evidence="2" id="KW-0808">Transferase</keyword>
<evidence type="ECO:0000313" key="3">
    <source>
        <dbReference type="Proteomes" id="UP000327424"/>
    </source>
</evidence>
<dbReference type="InterPro" id="IPR016181">
    <property type="entry name" value="Acyl_CoA_acyltransferase"/>
</dbReference>
<dbReference type="RefSeq" id="WP_019442538.1">
    <property type="nucleotide sequence ID" value="NZ_ALOE01000032.1"/>
</dbReference>
<dbReference type="SUPFAM" id="SSF55729">
    <property type="entry name" value="Acyl-CoA N-acyltransferases (Nat)"/>
    <property type="match status" value="1"/>
</dbReference>
<dbReference type="OrthoDB" id="7845888at2"/>
<dbReference type="PROSITE" id="PS51186">
    <property type="entry name" value="GNAT"/>
    <property type="match status" value="1"/>
</dbReference>
<dbReference type="KEGG" id="mmaa:FR932_16620"/>
<keyword evidence="3" id="KW-1185">Reference proteome</keyword>
<evidence type="ECO:0000313" key="2">
    <source>
        <dbReference type="EMBL" id="QFI39343.1"/>
    </source>
</evidence>